<dbReference type="RefSeq" id="WP_091131178.1">
    <property type="nucleotide sequence ID" value="NZ_FMVJ01000003.1"/>
</dbReference>
<feature type="chain" id="PRO_5011740713" description="Lipoprotein" evidence="1">
    <location>
        <begin position="22"/>
        <end position="133"/>
    </location>
</feature>
<evidence type="ECO:0000313" key="2">
    <source>
        <dbReference type="EMBL" id="SCY28016.1"/>
    </source>
</evidence>
<keyword evidence="3" id="KW-1185">Reference proteome</keyword>
<reference evidence="2 3" key="1">
    <citation type="submission" date="2016-10" db="EMBL/GenBank/DDBJ databases">
        <authorList>
            <person name="de Groot N.N."/>
        </authorList>
    </citation>
    <scope>NUCLEOTIDE SEQUENCE [LARGE SCALE GENOMIC DNA]</scope>
    <source>
        <strain evidence="2 3">CGMCC 1.7666</strain>
    </source>
</reference>
<evidence type="ECO:0008006" key="4">
    <source>
        <dbReference type="Google" id="ProtNLM"/>
    </source>
</evidence>
<gene>
    <name evidence="2" type="ORF">SAMN02927923_01039</name>
</gene>
<evidence type="ECO:0000313" key="3">
    <source>
        <dbReference type="Proteomes" id="UP000199569"/>
    </source>
</evidence>
<organism evidence="2 3">
    <name type="scientific">Microvirga guangxiensis</name>
    <dbReference type="NCBI Taxonomy" id="549386"/>
    <lineage>
        <taxon>Bacteria</taxon>
        <taxon>Pseudomonadati</taxon>
        <taxon>Pseudomonadota</taxon>
        <taxon>Alphaproteobacteria</taxon>
        <taxon>Hyphomicrobiales</taxon>
        <taxon>Methylobacteriaceae</taxon>
        <taxon>Microvirga</taxon>
    </lineage>
</organism>
<sequence length="133" mass="14635">MRVYALTALLCTLAVSGCNTTASVSPPLKVTTAGKPLTVDSYYSINPDCSSVGKTVVRLVEAPKNGRLETKEATDFPSFRESNSRHHCNRQRVPVVQAIYIPSPGYLGQDSFKMDVIYPSGTARTYNYKLEVR</sequence>
<dbReference type="PROSITE" id="PS51257">
    <property type="entry name" value="PROKAR_LIPOPROTEIN"/>
    <property type="match status" value="1"/>
</dbReference>
<dbReference type="AlphaFoldDB" id="A0A1G5EM25"/>
<dbReference type="OrthoDB" id="8447517at2"/>
<feature type="signal peptide" evidence="1">
    <location>
        <begin position="1"/>
        <end position="21"/>
    </location>
</feature>
<dbReference type="Proteomes" id="UP000199569">
    <property type="component" value="Unassembled WGS sequence"/>
</dbReference>
<name>A0A1G5EM25_9HYPH</name>
<protein>
    <recommendedName>
        <fullName evidence="4">Lipoprotein</fullName>
    </recommendedName>
</protein>
<proteinExistence type="predicted"/>
<dbReference type="STRING" id="549386.SAMN02927923_01039"/>
<accession>A0A1G5EM25</accession>
<dbReference type="EMBL" id="FMVJ01000003">
    <property type="protein sequence ID" value="SCY28016.1"/>
    <property type="molecule type" value="Genomic_DNA"/>
</dbReference>
<keyword evidence="1" id="KW-0732">Signal</keyword>
<evidence type="ECO:0000256" key="1">
    <source>
        <dbReference type="SAM" id="SignalP"/>
    </source>
</evidence>